<dbReference type="InterPro" id="IPR000436">
    <property type="entry name" value="Sushi_SCR_CCP_dom"/>
</dbReference>
<evidence type="ECO:0000256" key="5">
    <source>
        <dbReference type="ARBA" id="ARBA00024195"/>
    </source>
</evidence>
<name>E4XM81_OIKDI</name>
<dbReference type="PROSITE" id="PS00134">
    <property type="entry name" value="TRYPSIN_HIS"/>
    <property type="match status" value="1"/>
</dbReference>
<evidence type="ECO:0000256" key="4">
    <source>
        <dbReference type="ARBA" id="ARBA00023157"/>
    </source>
</evidence>
<feature type="compositionally biased region" description="Low complexity" evidence="7">
    <location>
        <begin position="187"/>
        <end position="276"/>
    </location>
</feature>
<sequence length="550" mass="56952">MKLLPSIAAVATAWEQPSYADFLKSLAQKKSGWGAPTGRIAALWSLCPALTPPENGSVVCDMATCALVCDEGFMPTGRRRTKCRFNQKKQFFWKKTLSDCDTCTDISAAPAGVEKICSFNALGKKKCQFKCANGEDIQSSGGSFGAITSICTCPRWNDRVCGWNTRKLGKMITDSDVAGFTCPAAPTTTTQAPATTTQAPASTTAQPPASTTAQPPASTTAQPPASTTQAPASTTAQPPASTTQAPASTTQPPASTTQAPASTTQPPASSTTTPAPEFEALTNNIPSSLNTCSPGARQSLEKIVNGIDATQTHWPWMARLFLKENIGDNSGWSCGGSIINNNWIVTAAHCCENIAEVDATMNDASKGNPSEPGEFKLTSTQLFNHPLYGDTSDGNGNNMDICLIKFPGSLIQTGTAAACLSTAMPAHGKACWVAGWGALSSGGSSPDLLQSVGVNIMDHAYCLANSNNSPLLPDDICAGMPDNDGNGMTDGGVDSCQGDSGGPLICDVNGDATLVGVVSRGIGCAAEAFPGIYTAVHTDDWIATTIANNP</sequence>
<reference evidence="9 10" key="1">
    <citation type="journal article" date="2010" name="Science">
        <title>Plasticity of animal genome architecture unmasked by rapid evolution of a pelagic tunicate.</title>
        <authorList>
            <person name="Denoeud F."/>
            <person name="Henriet S."/>
            <person name="Mungpakdee S."/>
            <person name="Aury J.M."/>
            <person name="Da Silva C."/>
            <person name="Brinkmann H."/>
            <person name="Mikhaleva J."/>
            <person name="Olsen L.C."/>
            <person name="Jubin C."/>
            <person name="Canestro C."/>
            <person name="Bouquet J.M."/>
            <person name="Danks G."/>
            <person name="Poulain J."/>
            <person name="Campsteijn C."/>
            <person name="Adamski M."/>
            <person name="Cross I."/>
            <person name="Yadetie F."/>
            <person name="Muffato M."/>
            <person name="Louis A."/>
            <person name="Butcher S."/>
            <person name="Tsagkogeorga G."/>
            <person name="Konrad A."/>
            <person name="Singh S."/>
            <person name="Jensen M.F."/>
            <person name="Cong E.H."/>
            <person name="Eikeseth-Otteraa H."/>
            <person name="Noel B."/>
            <person name="Anthouard V."/>
            <person name="Porcel B.M."/>
            <person name="Kachouri-Lafond R."/>
            <person name="Nishino A."/>
            <person name="Ugolini M."/>
            <person name="Chourrout P."/>
            <person name="Nishida H."/>
            <person name="Aasland R."/>
            <person name="Huzurbazar S."/>
            <person name="Westhof E."/>
            <person name="Delsuc F."/>
            <person name="Lehrach H."/>
            <person name="Reinhardt R."/>
            <person name="Weissenbach J."/>
            <person name="Roy S.W."/>
            <person name="Artiguenave F."/>
            <person name="Postlethwait J.H."/>
            <person name="Manak J.R."/>
            <person name="Thompson E.M."/>
            <person name="Jaillon O."/>
            <person name="Du Pasquier L."/>
            <person name="Boudinot P."/>
            <person name="Liberles D.A."/>
            <person name="Volff J.N."/>
            <person name="Philippe H."/>
            <person name="Lenhard B."/>
            <person name="Roest Crollius H."/>
            <person name="Wincker P."/>
            <person name="Chourrout D."/>
        </authorList>
    </citation>
    <scope>NUCLEOTIDE SEQUENCE [LARGE SCALE GENOMIC DNA]</scope>
</reference>
<dbReference type="SUPFAM" id="SSF57535">
    <property type="entry name" value="Complement control module/SCR domain"/>
    <property type="match status" value="1"/>
</dbReference>
<organism evidence="9 10">
    <name type="scientific">Oikopleura dioica</name>
    <name type="common">Tunicate</name>
    <dbReference type="NCBI Taxonomy" id="34765"/>
    <lineage>
        <taxon>Eukaryota</taxon>
        <taxon>Metazoa</taxon>
        <taxon>Chordata</taxon>
        <taxon>Tunicata</taxon>
        <taxon>Appendicularia</taxon>
        <taxon>Copelata</taxon>
        <taxon>Oikopleuridae</taxon>
        <taxon>Oikopleura</taxon>
    </lineage>
</organism>
<dbReference type="InterPro" id="IPR050127">
    <property type="entry name" value="Serine_Proteases_S1"/>
</dbReference>
<evidence type="ECO:0000256" key="2">
    <source>
        <dbReference type="ARBA" id="ARBA00022801"/>
    </source>
</evidence>
<dbReference type="GO" id="GO:0005615">
    <property type="term" value="C:extracellular space"/>
    <property type="evidence" value="ECO:0007669"/>
    <property type="project" value="TreeGrafter"/>
</dbReference>
<dbReference type="InterPro" id="IPR033116">
    <property type="entry name" value="TRYPSIN_SER"/>
</dbReference>
<evidence type="ECO:0000313" key="9">
    <source>
        <dbReference type="EMBL" id="CBY11088.1"/>
    </source>
</evidence>
<dbReference type="GO" id="GO:0004252">
    <property type="term" value="F:serine-type endopeptidase activity"/>
    <property type="evidence" value="ECO:0007669"/>
    <property type="project" value="InterPro"/>
</dbReference>
<comment type="similarity">
    <text evidence="5">Belongs to the peptidase S1 family. CLIP subfamily.</text>
</comment>
<dbReference type="InParanoid" id="E4XM81"/>
<proteinExistence type="inferred from homology"/>
<dbReference type="CDD" id="cd00190">
    <property type="entry name" value="Tryp_SPc"/>
    <property type="match status" value="1"/>
</dbReference>
<dbReference type="GO" id="GO:0006508">
    <property type="term" value="P:proteolysis"/>
    <property type="evidence" value="ECO:0007669"/>
    <property type="project" value="UniProtKB-KW"/>
</dbReference>
<feature type="region of interest" description="Disordered" evidence="7">
    <location>
        <begin position="187"/>
        <end position="278"/>
    </location>
</feature>
<evidence type="ECO:0000256" key="7">
    <source>
        <dbReference type="SAM" id="MobiDB-lite"/>
    </source>
</evidence>
<dbReference type="SUPFAM" id="SSF50494">
    <property type="entry name" value="Trypsin-like serine proteases"/>
    <property type="match status" value="1"/>
</dbReference>
<dbReference type="Gene3D" id="2.40.10.10">
    <property type="entry name" value="Trypsin-like serine proteases"/>
    <property type="match status" value="1"/>
</dbReference>
<evidence type="ECO:0000313" key="10">
    <source>
        <dbReference type="Proteomes" id="UP000001307"/>
    </source>
</evidence>
<dbReference type="InterPro" id="IPR043504">
    <property type="entry name" value="Peptidase_S1_PA_chymotrypsin"/>
</dbReference>
<dbReference type="PROSITE" id="PS50240">
    <property type="entry name" value="TRYPSIN_DOM"/>
    <property type="match status" value="1"/>
</dbReference>
<dbReference type="AlphaFoldDB" id="E4XM81"/>
<accession>E4XM81</accession>
<dbReference type="FunFam" id="2.40.10.10:FF:000002">
    <property type="entry name" value="Transmembrane protease serine"/>
    <property type="match status" value="1"/>
</dbReference>
<dbReference type="PROSITE" id="PS00135">
    <property type="entry name" value="TRYPSIN_SER"/>
    <property type="match status" value="1"/>
</dbReference>
<dbReference type="PRINTS" id="PR00722">
    <property type="entry name" value="CHYMOTRYPSIN"/>
</dbReference>
<feature type="domain" description="Peptidase S1" evidence="8">
    <location>
        <begin position="303"/>
        <end position="547"/>
    </location>
</feature>
<keyword evidence="2 6" id="KW-0378">Hydrolase</keyword>
<dbReference type="Proteomes" id="UP000001307">
    <property type="component" value="Unassembled WGS sequence"/>
</dbReference>
<dbReference type="InterPro" id="IPR018114">
    <property type="entry name" value="TRYPSIN_HIS"/>
</dbReference>
<dbReference type="OrthoDB" id="6380398at2759"/>
<dbReference type="CDD" id="cd00033">
    <property type="entry name" value="CCP"/>
    <property type="match status" value="1"/>
</dbReference>
<dbReference type="PANTHER" id="PTHR24264">
    <property type="entry name" value="TRYPSIN-RELATED"/>
    <property type="match status" value="1"/>
</dbReference>
<keyword evidence="4" id="KW-1015">Disulfide bond</keyword>
<gene>
    <name evidence="9" type="ORF">GSOID_T00014831001</name>
</gene>
<dbReference type="PANTHER" id="PTHR24264:SF69">
    <property type="entry name" value="TRYPSIN-3"/>
    <property type="match status" value="1"/>
</dbReference>
<dbReference type="InterPro" id="IPR001314">
    <property type="entry name" value="Peptidase_S1A"/>
</dbReference>
<dbReference type="SMART" id="SM00020">
    <property type="entry name" value="Tryp_SPc"/>
    <property type="match status" value="1"/>
</dbReference>
<keyword evidence="1 6" id="KW-0645">Protease</keyword>
<keyword evidence="10" id="KW-1185">Reference proteome</keyword>
<dbReference type="InterPro" id="IPR001254">
    <property type="entry name" value="Trypsin_dom"/>
</dbReference>
<keyword evidence="3 6" id="KW-0720">Serine protease</keyword>
<dbReference type="Pfam" id="PF00089">
    <property type="entry name" value="Trypsin"/>
    <property type="match status" value="1"/>
</dbReference>
<dbReference type="InterPro" id="IPR035976">
    <property type="entry name" value="Sushi/SCR/CCP_sf"/>
</dbReference>
<dbReference type="EMBL" id="FN653074">
    <property type="protein sequence ID" value="CBY11088.1"/>
    <property type="molecule type" value="Genomic_DNA"/>
</dbReference>
<evidence type="ECO:0000256" key="3">
    <source>
        <dbReference type="ARBA" id="ARBA00022825"/>
    </source>
</evidence>
<protein>
    <recommendedName>
        <fullName evidence="8">Peptidase S1 domain-containing protein</fullName>
    </recommendedName>
</protein>
<evidence type="ECO:0000259" key="8">
    <source>
        <dbReference type="PROSITE" id="PS50240"/>
    </source>
</evidence>
<evidence type="ECO:0000256" key="1">
    <source>
        <dbReference type="ARBA" id="ARBA00022670"/>
    </source>
</evidence>
<evidence type="ECO:0000256" key="6">
    <source>
        <dbReference type="RuleBase" id="RU363034"/>
    </source>
</evidence>
<dbReference type="Gene3D" id="2.10.70.10">
    <property type="entry name" value="Complement Module, domain 1"/>
    <property type="match status" value="1"/>
</dbReference>
<dbReference type="InterPro" id="IPR009003">
    <property type="entry name" value="Peptidase_S1_PA"/>
</dbReference>